<dbReference type="NCBIfam" id="TIGR02379">
    <property type="entry name" value="ECA_wecE"/>
    <property type="match status" value="1"/>
</dbReference>
<dbReference type="AlphaFoldDB" id="A0A1L9RXI8"/>
<dbReference type="NCBIfam" id="NF008687">
    <property type="entry name" value="PRK11706.1"/>
    <property type="match status" value="1"/>
</dbReference>
<sequence length="379" mass="41567">MIPNNVPPVTGKELEYITQVVNGGTLSDGGGPFSQRCQSWLEERLNCPRAFLTPSGTAALDLAALTLDIRPGDEVIVPSYTYISTANGFLLRGASLVFVDVEPDTMNIDVGKVREAISPKTRAIVPVHYAGVPCDMDGLVEAIGDRKDIYIVEDAAQGLFSSYKDGRALGTIGHIGCISFHATKNVTAGGVGGAILINDRSLIDRAETIRDKGTTRPQFLRGEVDHYTWQQAGVSCVLSEMQAAYLWAQLEASDQIQAHRHRLWKYYQESLGGLRDKGVGIPAACASGQHNAHIFFIKTRDEDERRRFTSAMKDKGIAVLAHYGPLHKTPPGQQGRHVLHPEDYASRESGRLVRLPLFYALTLEQAEYVVSQVKGFFVE</sequence>
<dbReference type="InterPro" id="IPR015422">
    <property type="entry name" value="PyrdxlP-dep_Trfase_small"/>
</dbReference>
<dbReference type="EMBL" id="KV878210">
    <property type="protein sequence ID" value="OJJ39613.1"/>
    <property type="molecule type" value="Genomic_DNA"/>
</dbReference>
<dbReference type="STRING" id="1073089.A0A1L9RXI8"/>
<evidence type="ECO:0008006" key="3">
    <source>
        <dbReference type="Google" id="ProtNLM"/>
    </source>
</evidence>
<keyword evidence="2" id="KW-1185">Reference proteome</keyword>
<dbReference type="InterPro" id="IPR000653">
    <property type="entry name" value="DegT/StrS_aminotransferase"/>
</dbReference>
<evidence type="ECO:0000313" key="1">
    <source>
        <dbReference type="EMBL" id="OJJ39613.1"/>
    </source>
</evidence>
<dbReference type="InterPro" id="IPR015421">
    <property type="entry name" value="PyrdxlP-dep_Trfase_major"/>
</dbReference>
<evidence type="ECO:0000313" key="2">
    <source>
        <dbReference type="Proteomes" id="UP000184383"/>
    </source>
</evidence>
<dbReference type="GO" id="GO:0019180">
    <property type="term" value="F:dTDP-4-amino-4,6-dideoxygalactose transaminase activity"/>
    <property type="evidence" value="ECO:0007669"/>
    <property type="project" value="TreeGrafter"/>
</dbReference>
<reference evidence="2" key="1">
    <citation type="journal article" date="2017" name="Genome Biol.">
        <title>Comparative genomics reveals high biological diversity and specific adaptations in the industrially and medically important fungal genus Aspergillus.</title>
        <authorList>
            <person name="de Vries R.P."/>
            <person name="Riley R."/>
            <person name="Wiebenga A."/>
            <person name="Aguilar-Osorio G."/>
            <person name="Amillis S."/>
            <person name="Uchima C.A."/>
            <person name="Anderluh G."/>
            <person name="Asadollahi M."/>
            <person name="Askin M."/>
            <person name="Barry K."/>
            <person name="Battaglia E."/>
            <person name="Bayram O."/>
            <person name="Benocci T."/>
            <person name="Braus-Stromeyer S.A."/>
            <person name="Caldana C."/>
            <person name="Canovas D."/>
            <person name="Cerqueira G.C."/>
            <person name="Chen F."/>
            <person name="Chen W."/>
            <person name="Choi C."/>
            <person name="Clum A."/>
            <person name="Dos Santos R.A."/>
            <person name="Damasio A.R."/>
            <person name="Diallinas G."/>
            <person name="Emri T."/>
            <person name="Fekete E."/>
            <person name="Flipphi M."/>
            <person name="Freyberg S."/>
            <person name="Gallo A."/>
            <person name="Gournas C."/>
            <person name="Habgood R."/>
            <person name="Hainaut M."/>
            <person name="Harispe M.L."/>
            <person name="Henrissat B."/>
            <person name="Hilden K.S."/>
            <person name="Hope R."/>
            <person name="Hossain A."/>
            <person name="Karabika E."/>
            <person name="Karaffa L."/>
            <person name="Karanyi Z."/>
            <person name="Krasevec N."/>
            <person name="Kuo A."/>
            <person name="Kusch H."/>
            <person name="LaButti K."/>
            <person name="Lagendijk E.L."/>
            <person name="Lapidus A."/>
            <person name="Levasseur A."/>
            <person name="Lindquist E."/>
            <person name="Lipzen A."/>
            <person name="Logrieco A.F."/>
            <person name="MacCabe A."/>
            <person name="Maekelae M.R."/>
            <person name="Malavazi I."/>
            <person name="Melin P."/>
            <person name="Meyer V."/>
            <person name="Mielnichuk N."/>
            <person name="Miskei M."/>
            <person name="Molnar A.P."/>
            <person name="Mule G."/>
            <person name="Ngan C.Y."/>
            <person name="Orejas M."/>
            <person name="Orosz E."/>
            <person name="Ouedraogo J.P."/>
            <person name="Overkamp K.M."/>
            <person name="Park H.-S."/>
            <person name="Perrone G."/>
            <person name="Piumi F."/>
            <person name="Punt P.J."/>
            <person name="Ram A.F."/>
            <person name="Ramon A."/>
            <person name="Rauscher S."/>
            <person name="Record E."/>
            <person name="Riano-Pachon D.M."/>
            <person name="Robert V."/>
            <person name="Roehrig J."/>
            <person name="Ruller R."/>
            <person name="Salamov A."/>
            <person name="Salih N.S."/>
            <person name="Samson R.A."/>
            <person name="Sandor E."/>
            <person name="Sanguinetti M."/>
            <person name="Schuetze T."/>
            <person name="Sepcic K."/>
            <person name="Shelest E."/>
            <person name="Sherlock G."/>
            <person name="Sophianopoulou V."/>
            <person name="Squina F.M."/>
            <person name="Sun H."/>
            <person name="Susca A."/>
            <person name="Todd R.B."/>
            <person name="Tsang A."/>
            <person name="Unkles S.E."/>
            <person name="van de Wiele N."/>
            <person name="van Rossen-Uffink D."/>
            <person name="Oliveira J.V."/>
            <person name="Vesth T.C."/>
            <person name="Visser J."/>
            <person name="Yu J.-H."/>
            <person name="Zhou M."/>
            <person name="Andersen M.R."/>
            <person name="Archer D.B."/>
            <person name="Baker S.E."/>
            <person name="Benoit I."/>
            <person name="Brakhage A.A."/>
            <person name="Braus G.H."/>
            <person name="Fischer R."/>
            <person name="Frisvad J.C."/>
            <person name="Goldman G.H."/>
            <person name="Houbraken J."/>
            <person name="Oakley B."/>
            <person name="Pocsi I."/>
            <person name="Scazzocchio C."/>
            <person name="Seiboth B."/>
            <person name="vanKuyk P.A."/>
            <person name="Wortman J."/>
            <person name="Dyer P.S."/>
            <person name="Grigoriev I.V."/>
        </authorList>
    </citation>
    <scope>NUCLEOTIDE SEQUENCE [LARGE SCALE GENOMIC DNA]</scope>
    <source>
        <strain evidence="2">DTO 134E9</strain>
    </source>
</reference>
<gene>
    <name evidence="1" type="ORF">ASPWEDRAFT_384920</name>
</gene>
<dbReference type="CDD" id="cd00616">
    <property type="entry name" value="AHBA_syn"/>
    <property type="match status" value="1"/>
</dbReference>
<dbReference type="SUPFAM" id="SSF53383">
    <property type="entry name" value="PLP-dependent transferases"/>
    <property type="match status" value="1"/>
</dbReference>
<dbReference type="Pfam" id="PF01041">
    <property type="entry name" value="DegT_DnrJ_EryC1"/>
    <property type="match status" value="1"/>
</dbReference>
<dbReference type="InterPro" id="IPR015424">
    <property type="entry name" value="PyrdxlP-dep_Trfase"/>
</dbReference>
<organism evidence="1 2">
    <name type="scientific">Aspergillus wentii DTO 134E9</name>
    <dbReference type="NCBI Taxonomy" id="1073089"/>
    <lineage>
        <taxon>Eukaryota</taxon>
        <taxon>Fungi</taxon>
        <taxon>Dikarya</taxon>
        <taxon>Ascomycota</taxon>
        <taxon>Pezizomycotina</taxon>
        <taxon>Eurotiomycetes</taxon>
        <taxon>Eurotiomycetidae</taxon>
        <taxon>Eurotiales</taxon>
        <taxon>Aspergillaceae</taxon>
        <taxon>Aspergillus</taxon>
        <taxon>Aspergillus subgen. Cremei</taxon>
    </lineage>
</organism>
<dbReference type="Gene3D" id="3.90.1150.10">
    <property type="entry name" value="Aspartate Aminotransferase, domain 1"/>
    <property type="match status" value="1"/>
</dbReference>
<dbReference type="FunFam" id="3.40.640.10:FF:000037">
    <property type="entry name" value="dTDP-4-amino-4,6-dideoxygalactose transaminase"/>
    <property type="match status" value="1"/>
</dbReference>
<dbReference type="OrthoDB" id="416253at2759"/>
<proteinExistence type="predicted"/>
<dbReference type="GeneID" id="63750740"/>
<name>A0A1L9RXI8_ASPWE</name>
<dbReference type="RefSeq" id="XP_040693289.1">
    <property type="nucleotide sequence ID" value="XM_040834892.1"/>
</dbReference>
<dbReference type="PANTHER" id="PTHR30244:SF34">
    <property type="entry name" value="DTDP-4-AMINO-4,6-DIDEOXYGALACTOSE TRANSAMINASE"/>
    <property type="match status" value="1"/>
</dbReference>
<protein>
    <recommendedName>
        <fullName evidence="3">Aminotransferase class I/classII domain-containing protein</fullName>
    </recommendedName>
</protein>
<dbReference type="Proteomes" id="UP000184383">
    <property type="component" value="Unassembled WGS sequence"/>
</dbReference>
<dbReference type="Gene3D" id="3.40.640.10">
    <property type="entry name" value="Type I PLP-dependent aspartate aminotransferase-like (Major domain)"/>
    <property type="match status" value="1"/>
</dbReference>
<dbReference type="PIRSF" id="PIRSF000390">
    <property type="entry name" value="PLP_StrS"/>
    <property type="match status" value="1"/>
</dbReference>
<accession>A0A1L9RXI8</accession>
<dbReference type="InterPro" id="IPR012749">
    <property type="entry name" value="WecE-like"/>
</dbReference>
<dbReference type="VEuPathDB" id="FungiDB:ASPWEDRAFT_384920"/>
<dbReference type="GO" id="GO:0030170">
    <property type="term" value="F:pyridoxal phosphate binding"/>
    <property type="evidence" value="ECO:0007669"/>
    <property type="project" value="TreeGrafter"/>
</dbReference>
<dbReference type="PANTHER" id="PTHR30244">
    <property type="entry name" value="TRANSAMINASE"/>
    <property type="match status" value="1"/>
</dbReference>
<dbReference type="GO" id="GO:0000271">
    <property type="term" value="P:polysaccharide biosynthetic process"/>
    <property type="evidence" value="ECO:0007669"/>
    <property type="project" value="TreeGrafter"/>
</dbReference>